<dbReference type="GO" id="GO:0005524">
    <property type="term" value="F:ATP binding"/>
    <property type="evidence" value="ECO:0007669"/>
    <property type="project" value="UniProtKB-UniRule"/>
</dbReference>
<evidence type="ECO:0000256" key="13">
    <source>
        <dbReference type="ARBA" id="ARBA00023157"/>
    </source>
</evidence>
<evidence type="ECO:0000256" key="2">
    <source>
        <dbReference type="ARBA" id="ARBA00011902"/>
    </source>
</evidence>
<sequence>MKRLERRTALYRQAANNVGGVGMVDLTPSHTLTKLQAMDVYMYDSVQTRRTGYVGNYFEGELTLRLIESAKVTDSGVYTCEAKNTFGSSSAIVLVDVLGKPEVISLDEINPSQVHCIAAGYPPPEISWYYCLGHQKSQCSDLPNATKEERGIINYISRKLDFSRTEIQSIMNVSKMYTNITLECLAHNDIGQDHRLFRIGVKERPVTHELFTPLLIGFVTAAVVLCLILAILVYKYIQKPKYEIQWKVIEGINGNSYVYIDPMQLPYDHKWEFPRDKLRFGKILGSGAFGKVVEATAYGLSKADTVMTVAVKMLKPSAHATEKEALMSELKVLSYLGHHMNIVNLLGACTVGGPTLVITEYCCFGDLLNYLRRKRDSFFCFKFTEDSPYKNILSDTKRSSGYTDDAKNGYMTMKPGVTVTTPQIPVLDKRRSIRKGSCSDNDILNEILQEDTMALDTEDLLSFSYQVAKGMSFLASKNCIHRDLAARNILLTEGRVAKICDFGLARDIKNDSNYVVKGNIYLNFSTKFSNREDLPFHSKRLNSVVSNTASTQPLLVADDIFIEDEHRNKSLNV</sequence>
<dbReference type="EMBL" id="JAATIS010001721">
    <property type="protein sequence ID" value="KAG2466135.1"/>
    <property type="molecule type" value="Genomic_DNA"/>
</dbReference>
<evidence type="ECO:0000256" key="16">
    <source>
        <dbReference type="ARBA" id="ARBA00023319"/>
    </source>
</evidence>
<evidence type="ECO:0000256" key="6">
    <source>
        <dbReference type="ARBA" id="ARBA00022737"/>
    </source>
</evidence>
<dbReference type="InterPro" id="IPR008266">
    <property type="entry name" value="Tyr_kinase_AS"/>
</dbReference>
<evidence type="ECO:0000256" key="8">
    <source>
        <dbReference type="ARBA" id="ARBA00022777"/>
    </source>
</evidence>
<dbReference type="InterPro" id="IPR001824">
    <property type="entry name" value="Tyr_kinase_rcpt_3_CS"/>
</dbReference>
<dbReference type="InterPro" id="IPR020635">
    <property type="entry name" value="Tyr_kinase_cat_dom"/>
</dbReference>
<dbReference type="GO" id="GO:0005886">
    <property type="term" value="C:plasma membrane"/>
    <property type="evidence" value="ECO:0007669"/>
    <property type="project" value="TreeGrafter"/>
</dbReference>
<evidence type="ECO:0000256" key="3">
    <source>
        <dbReference type="ARBA" id="ARBA00022553"/>
    </source>
</evidence>
<dbReference type="PROSITE" id="PS00107">
    <property type="entry name" value="PROTEIN_KINASE_ATP"/>
    <property type="match status" value="1"/>
</dbReference>
<dbReference type="SUPFAM" id="SSF56112">
    <property type="entry name" value="Protein kinase-like (PK-like)"/>
    <property type="match status" value="1"/>
</dbReference>
<dbReference type="PANTHER" id="PTHR24416">
    <property type="entry name" value="TYROSINE-PROTEIN KINASE RECEPTOR"/>
    <property type="match status" value="1"/>
</dbReference>
<keyword evidence="10 19" id="KW-1133">Transmembrane helix</keyword>
<dbReference type="PANTHER" id="PTHR24416:SF46">
    <property type="entry name" value="MAST_STEM CELL GROWTH FACTOR RECEPTOR KIT"/>
    <property type="match status" value="1"/>
</dbReference>
<dbReference type="Pfam" id="PF07714">
    <property type="entry name" value="PK_Tyr_Ser-Thr"/>
    <property type="match status" value="1"/>
</dbReference>
<dbReference type="InterPro" id="IPR017441">
    <property type="entry name" value="Protein_kinase_ATP_BS"/>
</dbReference>
<dbReference type="InterPro" id="IPR001245">
    <property type="entry name" value="Ser-Thr/Tyr_kinase_cat_dom"/>
</dbReference>
<keyword evidence="22" id="KW-1185">Reference proteome</keyword>
<dbReference type="GO" id="GO:0001667">
    <property type="term" value="P:ameboidal-type cell migration"/>
    <property type="evidence" value="ECO:0007669"/>
    <property type="project" value="UniProtKB-ARBA"/>
</dbReference>
<organism evidence="21 22">
    <name type="scientific">Polypterus senegalus</name>
    <name type="common">Senegal bichir</name>
    <dbReference type="NCBI Taxonomy" id="55291"/>
    <lineage>
        <taxon>Eukaryota</taxon>
        <taxon>Metazoa</taxon>
        <taxon>Chordata</taxon>
        <taxon>Craniata</taxon>
        <taxon>Vertebrata</taxon>
        <taxon>Euteleostomi</taxon>
        <taxon>Actinopterygii</taxon>
        <taxon>Polypteriformes</taxon>
        <taxon>Polypteridae</taxon>
        <taxon>Polypterus</taxon>
    </lineage>
</organism>
<feature type="binding site" evidence="18">
    <location>
        <position position="312"/>
    </location>
    <ligand>
        <name>ATP</name>
        <dbReference type="ChEBI" id="CHEBI:30616"/>
    </ligand>
</feature>
<dbReference type="Gene3D" id="2.60.40.10">
    <property type="entry name" value="Immunoglobulins"/>
    <property type="match status" value="2"/>
</dbReference>
<evidence type="ECO:0000256" key="15">
    <source>
        <dbReference type="ARBA" id="ARBA00023180"/>
    </source>
</evidence>
<keyword evidence="4" id="KW-0808">Transferase</keyword>
<dbReference type="InterPro" id="IPR000719">
    <property type="entry name" value="Prot_kinase_dom"/>
</dbReference>
<dbReference type="GO" id="GO:0019838">
    <property type="term" value="F:growth factor binding"/>
    <property type="evidence" value="ECO:0007669"/>
    <property type="project" value="TreeGrafter"/>
</dbReference>
<dbReference type="InterPro" id="IPR011009">
    <property type="entry name" value="Kinase-like_dom_sf"/>
</dbReference>
<keyword evidence="7 18" id="KW-0547">Nucleotide-binding</keyword>
<evidence type="ECO:0000256" key="7">
    <source>
        <dbReference type="ARBA" id="ARBA00022741"/>
    </source>
</evidence>
<dbReference type="PROSITE" id="PS00240">
    <property type="entry name" value="RECEPTOR_TYR_KIN_III"/>
    <property type="match status" value="1"/>
</dbReference>
<dbReference type="InterPro" id="IPR050122">
    <property type="entry name" value="RTK"/>
</dbReference>
<dbReference type="GO" id="GO:0038109">
    <property type="term" value="P:Kit signaling pathway"/>
    <property type="evidence" value="ECO:0007669"/>
    <property type="project" value="TreeGrafter"/>
</dbReference>
<keyword evidence="8" id="KW-0418">Kinase</keyword>
<keyword evidence="15" id="KW-0325">Glycoprotein</keyword>
<evidence type="ECO:0000256" key="1">
    <source>
        <dbReference type="ARBA" id="ARBA00004479"/>
    </source>
</evidence>
<evidence type="ECO:0000256" key="4">
    <source>
        <dbReference type="ARBA" id="ARBA00022679"/>
    </source>
</evidence>
<dbReference type="GO" id="GO:0002244">
    <property type="term" value="P:hematopoietic progenitor cell differentiation"/>
    <property type="evidence" value="ECO:0007669"/>
    <property type="project" value="TreeGrafter"/>
</dbReference>
<dbReference type="FunFam" id="3.30.200.20:FF:000025">
    <property type="entry name" value="Platelet-derived growth factor receptor alpha"/>
    <property type="match status" value="1"/>
</dbReference>
<evidence type="ECO:0000256" key="18">
    <source>
        <dbReference type="PROSITE-ProRule" id="PRU10141"/>
    </source>
</evidence>
<accession>A0A8X7XES2</accession>
<feature type="domain" description="Protein kinase" evidence="20">
    <location>
        <begin position="278"/>
        <end position="573"/>
    </location>
</feature>
<keyword evidence="14" id="KW-0675">Receptor</keyword>
<dbReference type="GO" id="GO:0030335">
    <property type="term" value="P:positive regulation of cell migration"/>
    <property type="evidence" value="ECO:0007669"/>
    <property type="project" value="TreeGrafter"/>
</dbReference>
<dbReference type="GO" id="GO:0043235">
    <property type="term" value="C:receptor complex"/>
    <property type="evidence" value="ECO:0007669"/>
    <property type="project" value="TreeGrafter"/>
</dbReference>
<evidence type="ECO:0000313" key="21">
    <source>
        <dbReference type="EMBL" id="KAG2466135.1"/>
    </source>
</evidence>
<keyword evidence="3" id="KW-0597">Phosphoprotein</keyword>
<keyword evidence="16" id="KW-0393">Immunoglobulin domain</keyword>
<dbReference type="Gene3D" id="3.30.200.20">
    <property type="entry name" value="Phosphorylase Kinase, domain 1"/>
    <property type="match status" value="1"/>
</dbReference>
<evidence type="ECO:0000256" key="19">
    <source>
        <dbReference type="SAM" id="Phobius"/>
    </source>
</evidence>
<dbReference type="EC" id="2.7.10.1" evidence="2"/>
<keyword evidence="12" id="KW-0829">Tyrosine-protein kinase</keyword>
<comment type="caution">
    <text evidence="21">The sequence shown here is derived from an EMBL/GenBank/DDBJ whole genome shotgun (WGS) entry which is preliminary data.</text>
</comment>
<reference evidence="21 22" key="1">
    <citation type="journal article" date="2021" name="Cell">
        <title>Tracing the genetic footprints of vertebrate landing in non-teleost ray-finned fishes.</title>
        <authorList>
            <person name="Bi X."/>
            <person name="Wang K."/>
            <person name="Yang L."/>
            <person name="Pan H."/>
            <person name="Jiang H."/>
            <person name="Wei Q."/>
            <person name="Fang M."/>
            <person name="Yu H."/>
            <person name="Zhu C."/>
            <person name="Cai Y."/>
            <person name="He Y."/>
            <person name="Gan X."/>
            <person name="Zeng H."/>
            <person name="Yu D."/>
            <person name="Zhu Y."/>
            <person name="Jiang H."/>
            <person name="Qiu Q."/>
            <person name="Yang H."/>
            <person name="Zhang Y.E."/>
            <person name="Wang W."/>
            <person name="Zhu M."/>
            <person name="He S."/>
            <person name="Zhang G."/>
        </authorList>
    </citation>
    <scope>NUCLEOTIDE SEQUENCE [LARGE SCALE GENOMIC DNA]</scope>
    <source>
        <strain evidence="21">Bchr_013</strain>
    </source>
</reference>
<gene>
    <name evidence="21" type="primary">Kit</name>
    <name evidence="21" type="ORF">GTO96_0016648</name>
</gene>
<dbReference type="GO" id="GO:0046427">
    <property type="term" value="P:positive regulation of receptor signaling pathway via JAK-STAT"/>
    <property type="evidence" value="ECO:0007669"/>
    <property type="project" value="TreeGrafter"/>
</dbReference>
<keyword evidence="13" id="KW-1015">Disulfide bond</keyword>
<dbReference type="AlphaFoldDB" id="A0A8X7XES2"/>
<evidence type="ECO:0000259" key="20">
    <source>
        <dbReference type="PROSITE" id="PS50011"/>
    </source>
</evidence>
<evidence type="ECO:0000313" key="22">
    <source>
        <dbReference type="Proteomes" id="UP000886611"/>
    </source>
</evidence>
<feature type="transmembrane region" description="Helical" evidence="19">
    <location>
        <begin position="214"/>
        <end position="237"/>
    </location>
</feature>
<name>A0A8X7XES2_POLSE</name>
<evidence type="ECO:0000256" key="17">
    <source>
        <dbReference type="ARBA" id="ARBA00051243"/>
    </source>
</evidence>
<keyword evidence="5 19" id="KW-0812">Transmembrane</keyword>
<dbReference type="PROSITE" id="PS00109">
    <property type="entry name" value="PROTEIN_KINASE_TYR"/>
    <property type="match status" value="1"/>
</dbReference>
<dbReference type="SMART" id="SM00219">
    <property type="entry name" value="TyrKc"/>
    <property type="match status" value="1"/>
</dbReference>
<keyword evidence="9 18" id="KW-0067">ATP-binding</keyword>
<comment type="subcellular location">
    <subcellularLocation>
        <location evidence="1">Membrane</location>
        <topology evidence="1">Single-pass type I membrane protein</topology>
    </subcellularLocation>
</comment>
<evidence type="ECO:0000256" key="14">
    <source>
        <dbReference type="ARBA" id="ARBA00023170"/>
    </source>
</evidence>
<keyword evidence="6" id="KW-0677">Repeat</keyword>
<dbReference type="GO" id="GO:0030183">
    <property type="term" value="P:B cell differentiation"/>
    <property type="evidence" value="ECO:0007669"/>
    <property type="project" value="TreeGrafter"/>
</dbReference>
<feature type="non-terminal residue" evidence="21">
    <location>
        <position position="1"/>
    </location>
</feature>
<dbReference type="InterPro" id="IPR036179">
    <property type="entry name" value="Ig-like_dom_sf"/>
</dbReference>
<evidence type="ECO:0000256" key="9">
    <source>
        <dbReference type="ARBA" id="ARBA00022840"/>
    </source>
</evidence>
<keyword evidence="11 19" id="KW-0472">Membrane</keyword>
<dbReference type="Pfam" id="PF25305">
    <property type="entry name" value="Ig_PDGFR_d4"/>
    <property type="match status" value="1"/>
</dbReference>
<dbReference type="PROSITE" id="PS50011">
    <property type="entry name" value="PROTEIN_KINASE_DOM"/>
    <property type="match status" value="1"/>
</dbReference>
<evidence type="ECO:0000256" key="5">
    <source>
        <dbReference type="ARBA" id="ARBA00022692"/>
    </source>
</evidence>
<evidence type="ECO:0000256" key="11">
    <source>
        <dbReference type="ARBA" id="ARBA00023136"/>
    </source>
</evidence>
<dbReference type="InterPro" id="IPR013783">
    <property type="entry name" value="Ig-like_fold"/>
</dbReference>
<dbReference type="GO" id="GO:0004714">
    <property type="term" value="F:transmembrane receptor protein tyrosine kinase activity"/>
    <property type="evidence" value="ECO:0007669"/>
    <property type="project" value="UniProtKB-EC"/>
</dbReference>
<dbReference type="SUPFAM" id="SSF48726">
    <property type="entry name" value="Immunoglobulin"/>
    <property type="match status" value="1"/>
</dbReference>
<comment type="catalytic activity">
    <reaction evidence="17">
        <text>L-tyrosyl-[protein] + ATP = O-phospho-L-tyrosyl-[protein] + ADP + H(+)</text>
        <dbReference type="Rhea" id="RHEA:10596"/>
        <dbReference type="Rhea" id="RHEA-COMP:10136"/>
        <dbReference type="Rhea" id="RHEA-COMP:20101"/>
        <dbReference type="ChEBI" id="CHEBI:15378"/>
        <dbReference type="ChEBI" id="CHEBI:30616"/>
        <dbReference type="ChEBI" id="CHEBI:46858"/>
        <dbReference type="ChEBI" id="CHEBI:61978"/>
        <dbReference type="ChEBI" id="CHEBI:456216"/>
        <dbReference type="EC" id="2.7.10.1"/>
    </reaction>
</comment>
<evidence type="ECO:0000256" key="12">
    <source>
        <dbReference type="ARBA" id="ARBA00023137"/>
    </source>
</evidence>
<dbReference type="Gene3D" id="1.10.510.10">
    <property type="entry name" value="Transferase(Phosphotransferase) domain 1"/>
    <property type="match status" value="1"/>
</dbReference>
<protein>
    <recommendedName>
        <fullName evidence="2">receptor protein-tyrosine kinase</fullName>
        <ecNumber evidence="2">2.7.10.1</ecNumber>
    </recommendedName>
</protein>
<evidence type="ECO:0000256" key="10">
    <source>
        <dbReference type="ARBA" id="ARBA00022989"/>
    </source>
</evidence>
<feature type="non-terminal residue" evidence="21">
    <location>
        <position position="573"/>
    </location>
</feature>
<dbReference type="Proteomes" id="UP000886611">
    <property type="component" value="Unassembled WGS sequence"/>
</dbReference>
<proteinExistence type="predicted"/>